<keyword evidence="1" id="KW-0560">Oxidoreductase</keyword>
<accession>A0A4V6NYG2</accession>
<gene>
    <name evidence="3" type="ORF">EDD55_11112</name>
</gene>
<evidence type="ECO:0000256" key="1">
    <source>
        <dbReference type="ARBA" id="ARBA00023002"/>
    </source>
</evidence>
<dbReference type="Proteomes" id="UP000295304">
    <property type="component" value="Unassembled WGS sequence"/>
</dbReference>
<dbReference type="Pfam" id="PF02754">
    <property type="entry name" value="CCG"/>
    <property type="match status" value="2"/>
</dbReference>
<dbReference type="GO" id="GO:0016491">
    <property type="term" value="F:oxidoreductase activity"/>
    <property type="evidence" value="ECO:0007669"/>
    <property type="project" value="UniProtKB-KW"/>
</dbReference>
<evidence type="ECO:0000259" key="2">
    <source>
        <dbReference type="Pfam" id="PF02754"/>
    </source>
</evidence>
<evidence type="ECO:0000313" key="4">
    <source>
        <dbReference type="Proteomes" id="UP000295304"/>
    </source>
</evidence>
<dbReference type="Gene3D" id="3.40.50.11810">
    <property type="match status" value="1"/>
</dbReference>
<dbReference type="PANTHER" id="PTHR42947">
    <property type="entry name" value="COB--COM HETERODISULFIDE REDUCTASE SUBUNIT B 1"/>
    <property type="match status" value="1"/>
</dbReference>
<dbReference type="InterPro" id="IPR004017">
    <property type="entry name" value="Cys_rich_dom"/>
</dbReference>
<keyword evidence="4" id="KW-1185">Reference proteome</keyword>
<dbReference type="Gene3D" id="1.20.1050.140">
    <property type="match status" value="1"/>
</dbReference>
<name>A0A4V6NYG2_9PROT</name>
<dbReference type="InterPro" id="IPR051278">
    <property type="entry name" value="HdrB/HdrD_reductase"/>
</dbReference>
<reference evidence="3 4" key="1">
    <citation type="submission" date="2019-03" db="EMBL/GenBank/DDBJ databases">
        <title>Genomic Encyclopedia of Type Strains, Phase IV (KMG-IV): sequencing the most valuable type-strain genomes for metagenomic binning, comparative biology and taxonomic classification.</title>
        <authorList>
            <person name="Goeker M."/>
        </authorList>
    </citation>
    <scope>NUCLEOTIDE SEQUENCE [LARGE SCALE GENOMIC DNA]</scope>
    <source>
        <strain evidence="3 4">DSM 101688</strain>
    </source>
</reference>
<protein>
    <submittedName>
        <fullName evidence="3">Heterodisulfide reductase subunit B</fullName>
    </submittedName>
</protein>
<proteinExistence type="predicted"/>
<evidence type="ECO:0000313" key="3">
    <source>
        <dbReference type="EMBL" id="TCS60311.1"/>
    </source>
</evidence>
<dbReference type="EMBL" id="SLZW01000011">
    <property type="protein sequence ID" value="TCS60311.1"/>
    <property type="molecule type" value="Genomic_DNA"/>
</dbReference>
<feature type="domain" description="Cysteine-rich" evidence="2">
    <location>
        <begin position="152"/>
        <end position="244"/>
    </location>
</feature>
<sequence length="299" mass="32157">MSKKYTYYPGCSSEASAKHLDTSLRAIAPKLGVELEDIADWNCCGASVGEMAAGHLANAALSARNLAQAREQGEQDVMTPCAACYLNTHSANEEIRENPKLKDDLNEALAAAGKSYDGDLLVRHACEVLVNDVGLDTIKEQVTNPLKGLKVAGYVGCQTVRPFAGTDRGGKYDTYDDPEFLDNFIESTGAEAVEFENKTSCCGGSVSVMSPDKTLHLMKKILEEAVAKDADCIATPCPLCQTNVEMYQADINTKFGTNFNIPVVFYSQLMAVAFGMDANKDAALNQNIIKAEKLAGMAK</sequence>
<dbReference type="OrthoDB" id="9777685at2"/>
<comment type="caution">
    <text evidence="3">The sequence shown here is derived from an EMBL/GenBank/DDBJ whole genome shotgun (WGS) entry which is preliminary data.</text>
</comment>
<organism evidence="3 4">
    <name type="scientific">Varunaivibrio sulfuroxidans</name>
    <dbReference type="NCBI Taxonomy" id="1773489"/>
    <lineage>
        <taxon>Bacteria</taxon>
        <taxon>Pseudomonadati</taxon>
        <taxon>Pseudomonadota</taxon>
        <taxon>Alphaproteobacteria</taxon>
        <taxon>Rhodospirillales</taxon>
        <taxon>Magnetovibrionaceae</taxon>
        <taxon>Varunaivibrio</taxon>
    </lineage>
</organism>
<dbReference type="RefSeq" id="WP_132940015.1">
    <property type="nucleotide sequence ID" value="NZ_CP119676.1"/>
</dbReference>
<feature type="domain" description="Cysteine-rich" evidence="2">
    <location>
        <begin position="5"/>
        <end position="86"/>
    </location>
</feature>
<dbReference type="AlphaFoldDB" id="A0A4V6NYG2"/>
<dbReference type="PANTHER" id="PTHR42947:SF1">
    <property type="entry name" value="COB--COM HETERODISULFIDE REDUCTASE SUBUNIT B 1"/>
    <property type="match status" value="1"/>
</dbReference>